<reference evidence="2" key="1">
    <citation type="submission" date="2013-03" db="EMBL/GenBank/DDBJ databases">
        <title>The Genome Sequence of Anopheles epiroticus epiroticus2.</title>
        <authorList>
            <consortium name="The Broad Institute Genomics Platform"/>
            <person name="Neafsey D.E."/>
            <person name="Howell P."/>
            <person name="Walker B."/>
            <person name="Young S.K."/>
            <person name="Zeng Q."/>
            <person name="Gargeya S."/>
            <person name="Fitzgerald M."/>
            <person name="Haas B."/>
            <person name="Abouelleil A."/>
            <person name="Allen A.W."/>
            <person name="Alvarado L."/>
            <person name="Arachchi H.M."/>
            <person name="Berlin A.M."/>
            <person name="Chapman S.B."/>
            <person name="Gainer-Dewar J."/>
            <person name="Goldberg J."/>
            <person name="Griggs A."/>
            <person name="Gujja S."/>
            <person name="Hansen M."/>
            <person name="Howarth C."/>
            <person name="Imamovic A."/>
            <person name="Ireland A."/>
            <person name="Larimer J."/>
            <person name="McCowan C."/>
            <person name="Murphy C."/>
            <person name="Pearson M."/>
            <person name="Poon T.W."/>
            <person name="Priest M."/>
            <person name="Roberts A."/>
            <person name="Saif S."/>
            <person name="Shea T."/>
            <person name="Sisk P."/>
            <person name="Sykes S."/>
            <person name="Wortman J."/>
            <person name="Nusbaum C."/>
            <person name="Birren B."/>
        </authorList>
    </citation>
    <scope>NUCLEOTIDE SEQUENCE [LARGE SCALE GENOMIC DNA]</scope>
    <source>
        <strain evidence="2">Epiroticus2</strain>
    </source>
</reference>
<protein>
    <submittedName>
        <fullName evidence="1">Uncharacterized protein</fullName>
    </submittedName>
</protein>
<keyword evidence="2" id="KW-1185">Reference proteome</keyword>
<sequence length="284" mass="31112">MIGELLQIAFIAAKPDFGVDVMIRGSGAVKGTAVLIEQQFLELTGHMNFMLGDLATSVAPFVQSLCDDEMPCSLEGTVNQIVQLLTPDQDQVAASLLEQFNDLGDYDVNTLAGTTFNRTYDLALNLAFVTVINGPYAMYCFNKYAHLVEQLMPRVTDGLIVCFREELTRLRSLQTSLINMYVTLVYDLEDLVEYLQLCTLSPVPSRSSTSNDTSRVYVSIIFCSLDNLGNSVSKHSFNRICPSSGRSFTRAANLLWQNSASGLDSMSSSDRLSAALSIGLFSSS</sequence>
<accession>A0A182P227</accession>
<reference evidence="1" key="2">
    <citation type="submission" date="2020-05" db="UniProtKB">
        <authorList>
            <consortium name="EnsemblMetazoa"/>
        </authorList>
    </citation>
    <scope>IDENTIFICATION</scope>
    <source>
        <strain evidence="1">Epiroticus2</strain>
    </source>
</reference>
<organism evidence="1 2">
    <name type="scientific">Anopheles epiroticus</name>
    <dbReference type="NCBI Taxonomy" id="199890"/>
    <lineage>
        <taxon>Eukaryota</taxon>
        <taxon>Metazoa</taxon>
        <taxon>Ecdysozoa</taxon>
        <taxon>Arthropoda</taxon>
        <taxon>Hexapoda</taxon>
        <taxon>Insecta</taxon>
        <taxon>Pterygota</taxon>
        <taxon>Neoptera</taxon>
        <taxon>Endopterygota</taxon>
        <taxon>Diptera</taxon>
        <taxon>Nematocera</taxon>
        <taxon>Culicoidea</taxon>
        <taxon>Culicidae</taxon>
        <taxon>Anophelinae</taxon>
        <taxon>Anopheles</taxon>
    </lineage>
</organism>
<proteinExistence type="predicted"/>
<evidence type="ECO:0000313" key="1">
    <source>
        <dbReference type="EnsemblMetazoa" id="AEPI000961-PA"/>
    </source>
</evidence>
<dbReference type="VEuPathDB" id="VectorBase:AEPI000961"/>
<name>A0A182P227_9DIPT</name>
<evidence type="ECO:0000313" key="2">
    <source>
        <dbReference type="Proteomes" id="UP000075885"/>
    </source>
</evidence>
<dbReference type="AlphaFoldDB" id="A0A182P227"/>
<dbReference type="EnsemblMetazoa" id="AEPI000961-RA">
    <property type="protein sequence ID" value="AEPI000961-PA"/>
    <property type="gene ID" value="AEPI000961"/>
</dbReference>
<dbReference type="Proteomes" id="UP000075885">
    <property type="component" value="Unassembled WGS sequence"/>
</dbReference>